<evidence type="ECO:0000259" key="7">
    <source>
        <dbReference type="PROSITE" id="PS51736"/>
    </source>
</evidence>
<sequence>MRRGVDSSLAVAYLRVSTDEQHLGPEAQRAAIESWARARGIHVVAWHEDKNVGGAQALEQRPGLMAALASLRASRAATLVAAKRDRLARDVELAGALEVRVRRLGARVATADGTSDKHTTDGRLLMRMVDVFAEHERAVIRDRTRAALAAKRARGERVSGQPPYGFRHEAGRLVADEREQLVLQQLEQLLERGLSLRQIAAALTARGCRSRAPDGRWHKTTLARLARRGPTGHRPDGPCPENVR</sequence>
<dbReference type="GO" id="GO:0003677">
    <property type="term" value="F:DNA binding"/>
    <property type="evidence" value="ECO:0007669"/>
    <property type="project" value="UniProtKB-KW"/>
</dbReference>
<dbReference type="InterPro" id="IPR050639">
    <property type="entry name" value="SSR_resolvase"/>
</dbReference>
<dbReference type="GO" id="GO:0015074">
    <property type="term" value="P:DNA integration"/>
    <property type="evidence" value="ECO:0007669"/>
    <property type="project" value="UniProtKB-KW"/>
</dbReference>
<accession>A0A1I2IH02</accession>
<evidence type="ECO:0000256" key="5">
    <source>
        <dbReference type="PROSITE-ProRule" id="PRU10137"/>
    </source>
</evidence>
<dbReference type="Gene3D" id="3.90.1750.20">
    <property type="entry name" value="Putative Large Serine Recombinase, Chain B, Domain 2"/>
    <property type="match status" value="1"/>
</dbReference>
<dbReference type="Gene3D" id="3.40.50.1390">
    <property type="entry name" value="Resolvase, N-terminal catalytic domain"/>
    <property type="match status" value="1"/>
</dbReference>
<dbReference type="Proteomes" id="UP000199400">
    <property type="component" value="Unassembled WGS sequence"/>
</dbReference>
<dbReference type="SMART" id="SM00857">
    <property type="entry name" value="Resolvase"/>
    <property type="match status" value="1"/>
</dbReference>
<dbReference type="PROSITE" id="PS00397">
    <property type="entry name" value="RECOMBINASES_1"/>
    <property type="match status" value="1"/>
</dbReference>
<dbReference type="EMBL" id="FOMX01000067">
    <property type="protein sequence ID" value="SFF41609.1"/>
    <property type="molecule type" value="Genomic_DNA"/>
</dbReference>
<dbReference type="Pfam" id="PF00239">
    <property type="entry name" value="Resolvase"/>
    <property type="match status" value="1"/>
</dbReference>
<evidence type="ECO:0000256" key="6">
    <source>
        <dbReference type="SAM" id="MobiDB-lite"/>
    </source>
</evidence>
<dbReference type="PANTHER" id="PTHR30461">
    <property type="entry name" value="DNA-INVERTASE FROM LAMBDOID PROPHAGE"/>
    <property type="match status" value="1"/>
</dbReference>
<reference evidence="9" key="1">
    <citation type="submission" date="2016-10" db="EMBL/GenBank/DDBJ databases">
        <authorList>
            <person name="Varghese N."/>
            <person name="Submissions S."/>
        </authorList>
    </citation>
    <scope>NUCLEOTIDE SEQUENCE [LARGE SCALE GENOMIC DNA]</scope>
    <source>
        <strain evidence="9">ATCC 25963</strain>
    </source>
</reference>
<dbReference type="GO" id="GO:0000150">
    <property type="term" value="F:DNA strand exchange activity"/>
    <property type="evidence" value="ECO:0007669"/>
    <property type="project" value="InterPro"/>
</dbReference>
<dbReference type="InterPro" id="IPR038109">
    <property type="entry name" value="DNA_bind_recomb_sf"/>
</dbReference>
<dbReference type="SUPFAM" id="SSF53041">
    <property type="entry name" value="Resolvase-like"/>
    <property type="match status" value="1"/>
</dbReference>
<feature type="domain" description="Resolvase/invertase-type recombinase catalytic" evidence="7">
    <location>
        <begin position="9"/>
        <end position="155"/>
    </location>
</feature>
<keyword evidence="9" id="KW-1185">Reference proteome</keyword>
<dbReference type="CDD" id="cd00338">
    <property type="entry name" value="Ser_Recombinase"/>
    <property type="match status" value="1"/>
</dbReference>
<gene>
    <name evidence="8" type="ORF">SAMN02745121_08718</name>
</gene>
<dbReference type="PROSITE" id="PS51736">
    <property type="entry name" value="RECOMBINASES_3"/>
    <property type="match status" value="1"/>
</dbReference>
<evidence type="ECO:0000256" key="2">
    <source>
        <dbReference type="ARBA" id="ARBA00023125"/>
    </source>
</evidence>
<evidence type="ECO:0000256" key="1">
    <source>
        <dbReference type="ARBA" id="ARBA00022908"/>
    </source>
</evidence>
<feature type="region of interest" description="Disordered" evidence="6">
    <location>
        <begin position="224"/>
        <end position="244"/>
    </location>
</feature>
<evidence type="ECO:0000256" key="3">
    <source>
        <dbReference type="ARBA" id="ARBA00023172"/>
    </source>
</evidence>
<dbReference type="STRING" id="54.SAMN02745121_08718"/>
<dbReference type="PANTHER" id="PTHR30461:SF2">
    <property type="entry name" value="SERINE RECOMBINASE PINE-RELATED"/>
    <property type="match status" value="1"/>
</dbReference>
<evidence type="ECO:0000313" key="8">
    <source>
        <dbReference type="EMBL" id="SFF41609.1"/>
    </source>
</evidence>
<dbReference type="AlphaFoldDB" id="A0A1I2IH02"/>
<organism evidence="8 9">
    <name type="scientific">Nannocystis exedens</name>
    <dbReference type="NCBI Taxonomy" id="54"/>
    <lineage>
        <taxon>Bacteria</taxon>
        <taxon>Pseudomonadati</taxon>
        <taxon>Myxococcota</taxon>
        <taxon>Polyangia</taxon>
        <taxon>Nannocystales</taxon>
        <taxon>Nannocystaceae</taxon>
        <taxon>Nannocystis</taxon>
    </lineage>
</organism>
<feature type="active site" description="O-(5'-phospho-DNA)-serine intermediate" evidence="4 5">
    <location>
        <position position="17"/>
    </location>
</feature>
<keyword evidence="1" id="KW-0229">DNA integration</keyword>
<dbReference type="InterPro" id="IPR006118">
    <property type="entry name" value="Recombinase_CS"/>
</dbReference>
<keyword evidence="3" id="KW-0233">DNA recombination</keyword>
<keyword evidence="2" id="KW-0238">DNA-binding</keyword>
<proteinExistence type="predicted"/>
<evidence type="ECO:0000256" key="4">
    <source>
        <dbReference type="PIRSR" id="PIRSR606118-50"/>
    </source>
</evidence>
<dbReference type="InterPro" id="IPR006119">
    <property type="entry name" value="Resolv_N"/>
</dbReference>
<evidence type="ECO:0000313" key="9">
    <source>
        <dbReference type="Proteomes" id="UP000199400"/>
    </source>
</evidence>
<dbReference type="OrthoDB" id="3217513at2"/>
<dbReference type="InterPro" id="IPR036162">
    <property type="entry name" value="Resolvase-like_N_sf"/>
</dbReference>
<name>A0A1I2IH02_9BACT</name>
<protein>
    <submittedName>
        <fullName evidence="8">Site-specific DNA recombinase</fullName>
    </submittedName>
</protein>